<gene>
    <name evidence="2" type="ORF">LIER_15374</name>
</gene>
<feature type="compositionally biased region" description="Basic and acidic residues" evidence="1">
    <location>
        <begin position="125"/>
        <end position="153"/>
    </location>
</feature>
<organism evidence="2 3">
    <name type="scientific">Lithospermum erythrorhizon</name>
    <name type="common">Purple gromwell</name>
    <name type="synonym">Lithospermum officinale var. erythrorhizon</name>
    <dbReference type="NCBI Taxonomy" id="34254"/>
    <lineage>
        <taxon>Eukaryota</taxon>
        <taxon>Viridiplantae</taxon>
        <taxon>Streptophyta</taxon>
        <taxon>Embryophyta</taxon>
        <taxon>Tracheophyta</taxon>
        <taxon>Spermatophyta</taxon>
        <taxon>Magnoliopsida</taxon>
        <taxon>eudicotyledons</taxon>
        <taxon>Gunneridae</taxon>
        <taxon>Pentapetalae</taxon>
        <taxon>asterids</taxon>
        <taxon>lamiids</taxon>
        <taxon>Boraginales</taxon>
        <taxon>Boraginaceae</taxon>
        <taxon>Boraginoideae</taxon>
        <taxon>Lithospermeae</taxon>
        <taxon>Lithospermum</taxon>
    </lineage>
</organism>
<reference evidence="2 3" key="1">
    <citation type="submission" date="2024-01" db="EMBL/GenBank/DDBJ databases">
        <title>The complete chloroplast genome sequence of Lithospermum erythrorhizon: insights into the phylogenetic relationship among Boraginaceae species and the maternal lineages of purple gromwells.</title>
        <authorList>
            <person name="Okada T."/>
            <person name="Watanabe K."/>
        </authorList>
    </citation>
    <scope>NUCLEOTIDE SEQUENCE [LARGE SCALE GENOMIC DNA]</scope>
</reference>
<dbReference type="EMBL" id="BAABME010003311">
    <property type="protein sequence ID" value="GAA0158306.1"/>
    <property type="molecule type" value="Genomic_DNA"/>
</dbReference>
<sequence length="181" mass="19945">MSLGKQEEEMEYGPHIVGDPQCLQSRRVSDRAGNKASYTQDPGIGVEVEGQGSVFVQKVVKVTGVTESLHVMLGHEIEKAILPCTVEEGYKEMRISGGHAGEKARCVKSMNGYPSVGGKLGMEGPHQRQDSSYERVKREAQAIHQGHEKNDSHSRRRGGGPFSVLRQPHYHLWGNVETSPK</sequence>
<protein>
    <submittedName>
        <fullName evidence="2">Uncharacterized protein</fullName>
    </submittedName>
</protein>
<evidence type="ECO:0000256" key="1">
    <source>
        <dbReference type="SAM" id="MobiDB-lite"/>
    </source>
</evidence>
<dbReference type="Proteomes" id="UP001454036">
    <property type="component" value="Unassembled WGS sequence"/>
</dbReference>
<feature type="region of interest" description="Disordered" evidence="1">
    <location>
        <begin position="117"/>
        <end position="181"/>
    </location>
</feature>
<name>A0AAV3Q4I5_LITER</name>
<proteinExistence type="predicted"/>
<evidence type="ECO:0000313" key="2">
    <source>
        <dbReference type="EMBL" id="GAA0158306.1"/>
    </source>
</evidence>
<evidence type="ECO:0000313" key="3">
    <source>
        <dbReference type="Proteomes" id="UP001454036"/>
    </source>
</evidence>
<keyword evidence="3" id="KW-1185">Reference proteome</keyword>
<dbReference type="AlphaFoldDB" id="A0AAV3Q4I5"/>
<accession>A0AAV3Q4I5</accession>
<feature type="region of interest" description="Disordered" evidence="1">
    <location>
        <begin position="1"/>
        <end position="40"/>
    </location>
</feature>
<comment type="caution">
    <text evidence="2">The sequence shown here is derived from an EMBL/GenBank/DDBJ whole genome shotgun (WGS) entry which is preliminary data.</text>
</comment>